<gene>
    <name evidence="12" type="ORF">SAMN05216410_1667</name>
</gene>
<dbReference type="Proteomes" id="UP000199039">
    <property type="component" value="Unassembled WGS sequence"/>
</dbReference>
<dbReference type="InterPro" id="IPR004089">
    <property type="entry name" value="MCPsignal_dom"/>
</dbReference>
<dbReference type="PANTHER" id="PTHR32089:SF112">
    <property type="entry name" value="LYSOZYME-LIKE PROTEIN-RELATED"/>
    <property type="match status" value="1"/>
</dbReference>
<comment type="subcellular location">
    <subcellularLocation>
        <location evidence="1">Cell membrane</location>
        <topology evidence="1">Multi-pass membrane protein</topology>
    </subcellularLocation>
</comment>
<keyword evidence="3 9" id="KW-0812">Transmembrane</keyword>
<dbReference type="InterPro" id="IPR003660">
    <property type="entry name" value="HAMP_dom"/>
</dbReference>
<comment type="similarity">
    <text evidence="7">Belongs to the methyl-accepting chemotaxis (MCP) protein family.</text>
</comment>
<keyword evidence="5 9" id="KW-0472">Membrane</keyword>
<dbReference type="SMART" id="SM01049">
    <property type="entry name" value="Cache_2"/>
    <property type="match status" value="1"/>
</dbReference>
<feature type="transmembrane region" description="Helical" evidence="9">
    <location>
        <begin position="194"/>
        <end position="213"/>
    </location>
</feature>
<evidence type="ECO:0000256" key="1">
    <source>
        <dbReference type="ARBA" id="ARBA00004651"/>
    </source>
</evidence>
<evidence type="ECO:0000256" key="2">
    <source>
        <dbReference type="ARBA" id="ARBA00022475"/>
    </source>
</evidence>
<dbReference type="OrthoDB" id="8482111at2"/>
<dbReference type="Pfam" id="PF00672">
    <property type="entry name" value="HAMP"/>
    <property type="match status" value="1"/>
</dbReference>
<dbReference type="Gene3D" id="1.10.287.950">
    <property type="entry name" value="Methyl-accepting chemotaxis protein"/>
    <property type="match status" value="1"/>
</dbReference>
<dbReference type="GO" id="GO:0005886">
    <property type="term" value="C:plasma membrane"/>
    <property type="evidence" value="ECO:0007669"/>
    <property type="project" value="UniProtKB-SubCell"/>
</dbReference>
<keyword evidence="4 9" id="KW-1133">Transmembrane helix</keyword>
<evidence type="ECO:0000256" key="5">
    <source>
        <dbReference type="ARBA" id="ARBA00023136"/>
    </source>
</evidence>
<evidence type="ECO:0000259" key="10">
    <source>
        <dbReference type="PROSITE" id="PS50111"/>
    </source>
</evidence>
<evidence type="ECO:0000259" key="11">
    <source>
        <dbReference type="PROSITE" id="PS50885"/>
    </source>
</evidence>
<accession>A0A1G6KRX1</accession>
<name>A0A1G6KRX1_9MICO</name>
<keyword evidence="6 8" id="KW-0807">Transducer</keyword>
<dbReference type="InterPro" id="IPR033480">
    <property type="entry name" value="sCache_2"/>
</dbReference>
<evidence type="ECO:0000256" key="6">
    <source>
        <dbReference type="ARBA" id="ARBA00023224"/>
    </source>
</evidence>
<evidence type="ECO:0000313" key="13">
    <source>
        <dbReference type="Proteomes" id="UP000199039"/>
    </source>
</evidence>
<evidence type="ECO:0000256" key="4">
    <source>
        <dbReference type="ARBA" id="ARBA00022989"/>
    </source>
</evidence>
<keyword evidence="2" id="KW-1003">Cell membrane</keyword>
<evidence type="ECO:0000313" key="12">
    <source>
        <dbReference type="EMBL" id="SDC33667.1"/>
    </source>
</evidence>
<evidence type="ECO:0000256" key="7">
    <source>
        <dbReference type="ARBA" id="ARBA00029447"/>
    </source>
</evidence>
<evidence type="ECO:0000256" key="8">
    <source>
        <dbReference type="PROSITE-ProRule" id="PRU00284"/>
    </source>
</evidence>
<dbReference type="PROSITE" id="PS50111">
    <property type="entry name" value="CHEMOTAXIS_TRANSDUC_2"/>
    <property type="match status" value="1"/>
</dbReference>
<dbReference type="PROSITE" id="PS50885">
    <property type="entry name" value="HAMP"/>
    <property type="match status" value="1"/>
</dbReference>
<evidence type="ECO:0000256" key="9">
    <source>
        <dbReference type="SAM" id="Phobius"/>
    </source>
</evidence>
<dbReference type="GO" id="GO:0007165">
    <property type="term" value="P:signal transduction"/>
    <property type="evidence" value="ECO:0007669"/>
    <property type="project" value="UniProtKB-KW"/>
</dbReference>
<dbReference type="Gene3D" id="3.30.450.20">
    <property type="entry name" value="PAS domain"/>
    <property type="match status" value="1"/>
</dbReference>
<organism evidence="12 13">
    <name type="scientific">Sanguibacter gelidistatuariae</name>
    <dbReference type="NCBI Taxonomy" id="1814289"/>
    <lineage>
        <taxon>Bacteria</taxon>
        <taxon>Bacillati</taxon>
        <taxon>Actinomycetota</taxon>
        <taxon>Actinomycetes</taxon>
        <taxon>Micrococcales</taxon>
        <taxon>Sanguibacteraceae</taxon>
        <taxon>Sanguibacter</taxon>
    </lineage>
</organism>
<dbReference type="EMBL" id="FMYH01000002">
    <property type="protein sequence ID" value="SDC33667.1"/>
    <property type="molecule type" value="Genomic_DNA"/>
</dbReference>
<dbReference type="Pfam" id="PF17200">
    <property type="entry name" value="sCache_2"/>
    <property type="match status" value="1"/>
</dbReference>
<protein>
    <submittedName>
        <fullName evidence="12">Methyl-accepting chemotaxis sensory transducer with Cache sensor</fullName>
    </submittedName>
</protein>
<dbReference type="SMART" id="SM00304">
    <property type="entry name" value="HAMP"/>
    <property type="match status" value="1"/>
</dbReference>
<sequence length="527" mass="54061">MLSRLSSTSIMTRLVVIVAVSALGMALLAVIASSVARDRIMTERQAATRAVVETAAGIVSFYGDQASSGEMTTTEAQTAAIAAVGALRYAGAEYFWINDETPAMIMHPIKPEMDGTDLSANADPDGKLLFVEMVRVVQADGAGFVDYQWPKPGSDSPQPKISYVQGYEPWGWVIGSGVYVDGVQGAALADAGKVLLAAAGLTLLSAGVGVVIARSIVRPIRRAAQVLASGDLHVRLDPGRGKTELEHLAEALNATLDRSSSIAQEVSTVAAHLESAASQLLRSGDEMTVASRVTAEQTSQVTDSAMGVSAGIDSVAAGTHQMGASISEIARNANLVAKIASDAVTAAEATNRTVTELGESSAQISTVVKVITSIAAQTNLLALNATIEAARAGDAGKGFAVVASEVKELAQETARATGGISTRVDAIQAAVEQAAGEITQISSIIGQINDLQVTIAGAVEEQTATTSAMAQTVSSVADGGRSIAESLRGIQESSQTTSGEIDAIRSAASELAATSRQLQSTVTAFSS</sequence>
<reference evidence="12 13" key="1">
    <citation type="submission" date="2016-09" db="EMBL/GenBank/DDBJ databases">
        <authorList>
            <person name="Capua I."/>
            <person name="De Benedictis P."/>
            <person name="Joannis T."/>
            <person name="Lombin L.H."/>
            <person name="Cattoli G."/>
        </authorList>
    </citation>
    <scope>NUCLEOTIDE SEQUENCE [LARGE SCALE GENOMIC DNA]</scope>
    <source>
        <strain evidence="12 13">ISLP-3</strain>
    </source>
</reference>
<proteinExistence type="inferred from homology"/>
<feature type="domain" description="Methyl-accepting transducer" evidence="10">
    <location>
        <begin position="283"/>
        <end position="512"/>
    </location>
</feature>
<dbReference type="Pfam" id="PF00015">
    <property type="entry name" value="MCPsignal"/>
    <property type="match status" value="1"/>
</dbReference>
<dbReference type="AlphaFoldDB" id="A0A1G6KRX1"/>
<dbReference type="SUPFAM" id="SSF58104">
    <property type="entry name" value="Methyl-accepting chemotaxis protein (MCP) signaling domain"/>
    <property type="match status" value="1"/>
</dbReference>
<dbReference type="PANTHER" id="PTHR32089">
    <property type="entry name" value="METHYL-ACCEPTING CHEMOTAXIS PROTEIN MCPB"/>
    <property type="match status" value="1"/>
</dbReference>
<dbReference type="SMART" id="SM00283">
    <property type="entry name" value="MA"/>
    <property type="match status" value="1"/>
</dbReference>
<dbReference type="CDD" id="cd06225">
    <property type="entry name" value="HAMP"/>
    <property type="match status" value="1"/>
</dbReference>
<dbReference type="STRING" id="1814289.SAMN05216410_1667"/>
<evidence type="ECO:0000256" key="3">
    <source>
        <dbReference type="ARBA" id="ARBA00022692"/>
    </source>
</evidence>
<feature type="domain" description="HAMP" evidence="11">
    <location>
        <begin position="214"/>
        <end position="264"/>
    </location>
</feature>
<keyword evidence="13" id="KW-1185">Reference proteome</keyword>